<proteinExistence type="predicted"/>
<dbReference type="Proteomes" id="UP000276133">
    <property type="component" value="Unassembled WGS sequence"/>
</dbReference>
<dbReference type="AlphaFoldDB" id="A0A3M7RJ62"/>
<organism evidence="1 2">
    <name type="scientific">Brachionus plicatilis</name>
    <name type="common">Marine rotifer</name>
    <name type="synonym">Brachionus muelleri</name>
    <dbReference type="NCBI Taxonomy" id="10195"/>
    <lineage>
        <taxon>Eukaryota</taxon>
        <taxon>Metazoa</taxon>
        <taxon>Spiralia</taxon>
        <taxon>Gnathifera</taxon>
        <taxon>Rotifera</taxon>
        <taxon>Eurotatoria</taxon>
        <taxon>Monogononta</taxon>
        <taxon>Pseudotrocha</taxon>
        <taxon>Ploima</taxon>
        <taxon>Brachionidae</taxon>
        <taxon>Brachionus</taxon>
    </lineage>
</organism>
<accession>A0A3M7RJ62</accession>
<gene>
    <name evidence="1" type="ORF">BpHYR1_033583</name>
</gene>
<dbReference type="EMBL" id="REGN01003305">
    <property type="protein sequence ID" value="RNA23355.1"/>
    <property type="molecule type" value="Genomic_DNA"/>
</dbReference>
<comment type="caution">
    <text evidence="1">The sequence shown here is derived from an EMBL/GenBank/DDBJ whole genome shotgun (WGS) entry which is preliminary data.</text>
</comment>
<evidence type="ECO:0000313" key="1">
    <source>
        <dbReference type="EMBL" id="RNA23355.1"/>
    </source>
</evidence>
<name>A0A3M7RJ62_BRAPC</name>
<keyword evidence="2" id="KW-1185">Reference proteome</keyword>
<evidence type="ECO:0000313" key="2">
    <source>
        <dbReference type="Proteomes" id="UP000276133"/>
    </source>
</evidence>
<protein>
    <submittedName>
        <fullName evidence="1">Uncharacterized protein</fullName>
    </submittedName>
</protein>
<reference evidence="1 2" key="1">
    <citation type="journal article" date="2018" name="Sci. Rep.">
        <title>Genomic signatures of local adaptation to the degree of environmental predictability in rotifers.</title>
        <authorList>
            <person name="Franch-Gras L."/>
            <person name="Hahn C."/>
            <person name="Garcia-Roger E.M."/>
            <person name="Carmona M.J."/>
            <person name="Serra M."/>
            <person name="Gomez A."/>
        </authorList>
    </citation>
    <scope>NUCLEOTIDE SEQUENCE [LARGE SCALE GENOMIC DNA]</scope>
    <source>
        <strain evidence="1">HYR1</strain>
    </source>
</reference>
<sequence length="132" mass="15155">MENYKKQVKLQNCCLVSFDQKTKVAADKLVESIKTILSTNEFASIVQVGNTGLLKLGQYILITLPSTTHRLTKHLYMMTKNTGCYQQLNLCRSVTIVATKKKRIHYDSILKSSLVATRCIKRRNLRFFQNQP</sequence>